<dbReference type="AlphaFoldDB" id="A0A645DCX2"/>
<reference evidence="1" key="1">
    <citation type="submission" date="2019-08" db="EMBL/GenBank/DDBJ databases">
        <authorList>
            <person name="Kucharzyk K."/>
            <person name="Murdoch R.W."/>
            <person name="Higgins S."/>
            <person name="Loffler F."/>
        </authorList>
    </citation>
    <scope>NUCLEOTIDE SEQUENCE</scope>
</reference>
<evidence type="ECO:0000313" key="1">
    <source>
        <dbReference type="EMBL" id="MPM87077.1"/>
    </source>
</evidence>
<sequence>MIEGLFTFIVTSTQPGATLATNCINFIYENDTWAVSFGLVKQVTYAAGTDTDEHFYKFGARDREERHASFSRDCFGKQGFTGTRRADQEYTLRNASTQSNEFLRFSQELYHFF</sequence>
<accession>A0A645DCX2</accession>
<proteinExistence type="predicted"/>
<name>A0A645DCX2_9ZZZZ</name>
<protein>
    <submittedName>
        <fullName evidence="1">Uncharacterized protein</fullName>
    </submittedName>
</protein>
<gene>
    <name evidence="1" type="ORF">SDC9_134170</name>
</gene>
<organism evidence="1">
    <name type="scientific">bioreactor metagenome</name>
    <dbReference type="NCBI Taxonomy" id="1076179"/>
    <lineage>
        <taxon>unclassified sequences</taxon>
        <taxon>metagenomes</taxon>
        <taxon>ecological metagenomes</taxon>
    </lineage>
</organism>
<comment type="caution">
    <text evidence="1">The sequence shown here is derived from an EMBL/GenBank/DDBJ whole genome shotgun (WGS) entry which is preliminary data.</text>
</comment>
<dbReference type="EMBL" id="VSSQ01034980">
    <property type="protein sequence ID" value="MPM87077.1"/>
    <property type="molecule type" value="Genomic_DNA"/>
</dbReference>